<sequence length="335" mass="36669">MRPDDHKSKESRRYQARKKNQGDSTAAEVAERRRQAAAKARDKGTSIAAIRRRNGEIPDAPPPRQSDASSAFSRRQMTSNADRYKEATEQELMEEDAALGIDRETTNLVAMLEKPDESSGAAYFKFKDEQAWESPETQAKESSLFQVDFDSFEGILEQDTLSLLGLPKEDEALVAAAFEETPRSFVKPLVPAFAKNARGLMMLKPSVVTGAKAAKDEEEQDGIYLRNDGSNHRPPPAPRAAEQDDNLDELLAMESNKTKRDAPSDLPRSIKPTSAAAPATKPSPLTKPAIPPGQAASPLPRPGQIQKPKARDVSTTAKKSTAKDEDEAFLDELLG</sequence>
<feature type="compositionally biased region" description="Basic and acidic residues" evidence="1">
    <location>
        <begin position="29"/>
        <end position="44"/>
    </location>
</feature>
<feature type="region of interest" description="Disordered" evidence="1">
    <location>
        <begin position="1"/>
        <end position="99"/>
    </location>
</feature>
<comment type="caution">
    <text evidence="2">The sequence shown here is derived from an EMBL/GenBank/DDBJ whole genome shotgun (WGS) entry which is preliminary data.</text>
</comment>
<gene>
    <name evidence="2" type="ORF">BCR43DRAFT_69620</name>
</gene>
<feature type="region of interest" description="Disordered" evidence="1">
    <location>
        <begin position="209"/>
        <end position="335"/>
    </location>
</feature>
<feature type="compositionally biased region" description="Polar residues" evidence="1">
    <location>
        <begin position="66"/>
        <end position="81"/>
    </location>
</feature>
<name>A0A1X2HWM4_SYNRA</name>
<dbReference type="OrthoDB" id="5596566at2759"/>
<dbReference type="Proteomes" id="UP000242180">
    <property type="component" value="Unassembled WGS sequence"/>
</dbReference>
<organism evidence="2 3">
    <name type="scientific">Syncephalastrum racemosum</name>
    <name type="common">Filamentous fungus</name>
    <dbReference type="NCBI Taxonomy" id="13706"/>
    <lineage>
        <taxon>Eukaryota</taxon>
        <taxon>Fungi</taxon>
        <taxon>Fungi incertae sedis</taxon>
        <taxon>Mucoromycota</taxon>
        <taxon>Mucoromycotina</taxon>
        <taxon>Mucoromycetes</taxon>
        <taxon>Mucorales</taxon>
        <taxon>Syncephalastraceae</taxon>
        <taxon>Syncephalastrum</taxon>
    </lineage>
</organism>
<feature type="compositionally biased region" description="Low complexity" evidence="1">
    <location>
        <begin position="269"/>
        <end position="288"/>
    </location>
</feature>
<evidence type="ECO:0000256" key="1">
    <source>
        <dbReference type="SAM" id="MobiDB-lite"/>
    </source>
</evidence>
<reference evidence="2 3" key="1">
    <citation type="submission" date="2016-07" db="EMBL/GenBank/DDBJ databases">
        <title>Pervasive Adenine N6-methylation of Active Genes in Fungi.</title>
        <authorList>
            <consortium name="DOE Joint Genome Institute"/>
            <person name="Mondo S.J."/>
            <person name="Dannebaum R.O."/>
            <person name="Kuo R.C."/>
            <person name="Labutti K."/>
            <person name="Haridas S."/>
            <person name="Kuo A."/>
            <person name="Salamov A."/>
            <person name="Ahrendt S.R."/>
            <person name="Lipzen A."/>
            <person name="Sullivan W."/>
            <person name="Andreopoulos W.B."/>
            <person name="Clum A."/>
            <person name="Lindquist E."/>
            <person name="Daum C."/>
            <person name="Ramamoorthy G.K."/>
            <person name="Gryganskyi A."/>
            <person name="Culley D."/>
            <person name="Magnuson J.K."/>
            <person name="James T.Y."/>
            <person name="O'Malley M.A."/>
            <person name="Stajich J.E."/>
            <person name="Spatafora J.W."/>
            <person name="Visel A."/>
            <person name="Grigoriev I.V."/>
        </authorList>
    </citation>
    <scope>NUCLEOTIDE SEQUENCE [LARGE SCALE GENOMIC DNA]</scope>
    <source>
        <strain evidence="2 3">NRRL 2496</strain>
    </source>
</reference>
<evidence type="ECO:0000313" key="2">
    <source>
        <dbReference type="EMBL" id="ORZ03979.1"/>
    </source>
</evidence>
<keyword evidence="3" id="KW-1185">Reference proteome</keyword>
<feature type="compositionally biased region" description="Basic and acidic residues" evidence="1">
    <location>
        <begin position="1"/>
        <end position="13"/>
    </location>
</feature>
<dbReference type="InParanoid" id="A0A1X2HWM4"/>
<feature type="compositionally biased region" description="Acidic residues" evidence="1">
    <location>
        <begin position="324"/>
        <end position="335"/>
    </location>
</feature>
<accession>A0A1X2HWM4</accession>
<protein>
    <submittedName>
        <fullName evidence="2">Uncharacterized protein</fullName>
    </submittedName>
</protein>
<proteinExistence type="predicted"/>
<dbReference type="EMBL" id="MCGN01000001">
    <property type="protein sequence ID" value="ORZ03979.1"/>
    <property type="molecule type" value="Genomic_DNA"/>
</dbReference>
<evidence type="ECO:0000313" key="3">
    <source>
        <dbReference type="Proteomes" id="UP000242180"/>
    </source>
</evidence>
<dbReference type="AlphaFoldDB" id="A0A1X2HWM4"/>
<dbReference type="OMA" id="SNQSRYE"/>